<dbReference type="Pfam" id="PF14258">
    <property type="entry name" value="DUF4350"/>
    <property type="match status" value="1"/>
</dbReference>
<name>A0ABY8FP84_9SPHN</name>
<keyword evidence="1" id="KW-0812">Transmembrane</keyword>
<dbReference type="EMBL" id="CP121106">
    <property type="protein sequence ID" value="WFL76090.1"/>
    <property type="molecule type" value="Genomic_DNA"/>
</dbReference>
<evidence type="ECO:0000313" key="4">
    <source>
        <dbReference type="Proteomes" id="UP001215827"/>
    </source>
</evidence>
<keyword evidence="1" id="KW-0472">Membrane</keyword>
<keyword evidence="1" id="KW-1133">Transmembrane helix</keyword>
<reference evidence="3 4" key="1">
    <citation type="submission" date="2023-03" db="EMBL/GenBank/DDBJ databases">
        <title>Altererythrobacter sp. CAU 1644 isolated from sand.</title>
        <authorList>
            <person name="Kim W."/>
        </authorList>
    </citation>
    <scope>NUCLEOTIDE SEQUENCE [LARGE SCALE GENOMIC DNA]</scope>
    <source>
        <strain evidence="3 4">CAU 1644</strain>
    </source>
</reference>
<protein>
    <submittedName>
        <fullName evidence="3">DUF4350 domain-containing protein</fullName>
    </submittedName>
</protein>
<keyword evidence="4" id="KW-1185">Reference proteome</keyword>
<feature type="transmembrane region" description="Helical" evidence="1">
    <location>
        <begin position="12"/>
        <end position="32"/>
    </location>
</feature>
<feature type="domain" description="DUF4350" evidence="2">
    <location>
        <begin position="53"/>
        <end position="258"/>
    </location>
</feature>
<accession>A0ABY8FP84</accession>
<feature type="transmembrane region" description="Helical" evidence="1">
    <location>
        <begin position="295"/>
        <end position="314"/>
    </location>
</feature>
<gene>
    <name evidence="3" type="ORF">P7228_08730</name>
</gene>
<proteinExistence type="predicted"/>
<sequence>MNARRSSPFSIRTVLGLVLFGAIAFIAMLYFIGAGDTGKGGNDGRAHAASNGLNGFSGFAKLLELEGYDVNVSRSPSGLDTYGLLVLTPPSYFDAEELAELLEKREDYGPTIVILPKWYASQIPKRLPKKVREQMDVEIKDGWVRLNGAQAGDWTKDLPSPYGFTSTGETLEAGDGRQWEGMGLRGKLPSGSLVYAESSNVHEPLVSDAAGHVLALSVLGEEGSDYYENAHWALFVVEPDLLNNYGLAEAANAQLATAIIDYVRHQDNKSVTFDLTLNGFGGEANLLTLAFTPPFLAATLCMILALLVIAWRAFMRFGPARAEGPAIAFGKQRLIANGAGLILRGRRFGLLTTPYVALMARRLQARLGLVKPDHGMIDQALAHRLPQDEPFTNRAAALRKARRPSEILRAAEALHELERKLIQ</sequence>
<evidence type="ECO:0000313" key="3">
    <source>
        <dbReference type="EMBL" id="WFL76090.1"/>
    </source>
</evidence>
<dbReference type="RefSeq" id="WP_278014856.1">
    <property type="nucleotide sequence ID" value="NZ_CP121106.1"/>
</dbReference>
<evidence type="ECO:0000256" key="1">
    <source>
        <dbReference type="SAM" id="Phobius"/>
    </source>
</evidence>
<dbReference type="InterPro" id="IPR025646">
    <property type="entry name" value="DUF4350"/>
</dbReference>
<dbReference type="Proteomes" id="UP001215827">
    <property type="component" value="Chromosome"/>
</dbReference>
<evidence type="ECO:0000259" key="2">
    <source>
        <dbReference type="Pfam" id="PF14258"/>
    </source>
</evidence>
<organism evidence="3 4">
    <name type="scientific">Altererythrobacter arenosus</name>
    <dbReference type="NCBI Taxonomy" id="3032592"/>
    <lineage>
        <taxon>Bacteria</taxon>
        <taxon>Pseudomonadati</taxon>
        <taxon>Pseudomonadota</taxon>
        <taxon>Alphaproteobacteria</taxon>
        <taxon>Sphingomonadales</taxon>
        <taxon>Erythrobacteraceae</taxon>
        <taxon>Altererythrobacter</taxon>
    </lineage>
</organism>